<reference evidence="1 2" key="1">
    <citation type="submission" date="2010-07" db="EMBL/GenBank/DDBJ databases">
        <authorList>
            <person name="Sid Ahmed O."/>
        </authorList>
    </citation>
    <scope>NUCLEOTIDE SEQUENCE [LARGE SCALE GENOMIC DNA]</scope>
    <source>
        <strain evidence="1 2">TX4248</strain>
    </source>
</reference>
<protein>
    <submittedName>
        <fullName evidence="1">Uncharacterized protein</fullName>
    </submittedName>
</protein>
<dbReference type="AlphaFoldDB" id="A0A125W247"/>
<evidence type="ECO:0000313" key="2">
    <source>
        <dbReference type="Proteomes" id="UP000004846"/>
    </source>
</evidence>
<organism evidence="1 2">
    <name type="scientific">Enterococcus faecalis TX4248</name>
    <dbReference type="NCBI Taxonomy" id="749495"/>
    <lineage>
        <taxon>Bacteria</taxon>
        <taxon>Bacillati</taxon>
        <taxon>Bacillota</taxon>
        <taxon>Bacilli</taxon>
        <taxon>Lactobacillales</taxon>
        <taxon>Enterococcaceae</taxon>
        <taxon>Enterococcus</taxon>
    </lineage>
</organism>
<accession>A0A125W247</accession>
<name>A0A125W247_ENTFL</name>
<evidence type="ECO:0000313" key="1">
    <source>
        <dbReference type="EMBL" id="EFM81206.1"/>
    </source>
</evidence>
<dbReference type="EMBL" id="AEBR01000110">
    <property type="protein sequence ID" value="EFM81206.1"/>
    <property type="molecule type" value="Genomic_DNA"/>
</dbReference>
<dbReference type="Proteomes" id="UP000004846">
    <property type="component" value="Unassembled WGS sequence"/>
</dbReference>
<comment type="caution">
    <text evidence="1">The sequence shown here is derived from an EMBL/GenBank/DDBJ whole genome shotgun (WGS) entry which is preliminary data.</text>
</comment>
<dbReference type="HOGENOM" id="CLU_3233159_0_0_9"/>
<proteinExistence type="predicted"/>
<sequence length="48" mass="5676">MRSYGLFTKKLLLLNKTKEVTKTSLFSVISSNIERILKEKVWMIRCVE</sequence>
<gene>
    <name evidence="1" type="ORF">HMPREF9498_03145</name>
</gene>